<sequence length="67" mass="7332">MDVVCPGFAADCLETIEEIADELGTVYRSNVPKGQKGVFHYIPALNDSEQAVDAYLTIAEQELSGWI</sequence>
<name>J9F3R4_9ZZZZ</name>
<dbReference type="EMBL" id="AMCI01009662">
    <property type="protein sequence ID" value="EJW89158.1"/>
    <property type="molecule type" value="Genomic_DNA"/>
</dbReference>
<evidence type="ECO:0000313" key="1">
    <source>
        <dbReference type="EMBL" id="EJW89158.1"/>
    </source>
</evidence>
<proteinExistence type="predicted"/>
<accession>J9F3R4</accession>
<dbReference type="Pfam" id="PF00762">
    <property type="entry name" value="Ferrochelatase"/>
    <property type="match status" value="1"/>
</dbReference>
<dbReference type="InterPro" id="IPR001015">
    <property type="entry name" value="Ferrochelatase"/>
</dbReference>
<comment type="caution">
    <text evidence="1">The sequence shown here is derived from an EMBL/GenBank/DDBJ whole genome shotgun (WGS) entry which is preliminary data.</text>
</comment>
<dbReference type="Gene3D" id="3.40.50.1400">
    <property type="match status" value="2"/>
</dbReference>
<gene>
    <name evidence="1" type="ORF">EVA_22737</name>
</gene>
<dbReference type="GO" id="GO:0004325">
    <property type="term" value="F:ferrochelatase activity"/>
    <property type="evidence" value="ECO:0007669"/>
    <property type="project" value="InterPro"/>
</dbReference>
<dbReference type="SUPFAM" id="SSF53800">
    <property type="entry name" value="Chelatase"/>
    <property type="match status" value="1"/>
</dbReference>
<dbReference type="AlphaFoldDB" id="J9F3R4"/>
<reference evidence="1" key="1">
    <citation type="journal article" date="2012" name="PLoS ONE">
        <title>Gene sets for utilization of primary and secondary nutrition supplies in the distal gut of endangered iberian lynx.</title>
        <authorList>
            <person name="Alcaide M."/>
            <person name="Messina E."/>
            <person name="Richter M."/>
            <person name="Bargiela R."/>
            <person name="Peplies J."/>
            <person name="Huws S.A."/>
            <person name="Newbold C.J."/>
            <person name="Golyshin P.N."/>
            <person name="Simon M.A."/>
            <person name="Lopez G."/>
            <person name="Yakimov M.M."/>
            <person name="Ferrer M."/>
        </authorList>
    </citation>
    <scope>NUCLEOTIDE SEQUENCE</scope>
</reference>
<organism evidence="1">
    <name type="scientific">gut metagenome</name>
    <dbReference type="NCBI Taxonomy" id="749906"/>
    <lineage>
        <taxon>unclassified sequences</taxon>
        <taxon>metagenomes</taxon>
        <taxon>organismal metagenomes</taxon>
    </lineage>
</organism>
<dbReference type="GO" id="GO:0006783">
    <property type="term" value="P:heme biosynthetic process"/>
    <property type="evidence" value="ECO:0007669"/>
    <property type="project" value="InterPro"/>
</dbReference>
<protein>
    <submittedName>
        <fullName evidence="1">Ferrochelatase</fullName>
    </submittedName>
</protein>